<organism evidence="3 4">
    <name type="scientific">candidate division WWE3 bacterium GW2011_GWB1_41_6</name>
    <dbReference type="NCBI Taxonomy" id="1619112"/>
    <lineage>
        <taxon>Bacteria</taxon>
        <taxon>Katanobacteria</taxon>
    </lineage>
</organism>
<sequence>MASTTVSGRPVVRGKFLRIAPYILVWATATAVMFYMYGLGVWKWSGAIALALLFIAGYRYVSGKASREAHHTDKSRKPMPLESWAAQSGVDISEPMSRKSEMEKWFIIGVKATIAVAVLLGLNTAMNMGVFVTIIASVLLVGGLMLWFGRGWIRAKRIPVALLVLLILAAGGTLGLAGWYVMESPGLVSNNPLTRLTLFGGGSGRQGAENAPVSDDDALERLLSEAESAATTTPFPVSEVNEYQAEPRQNTPVTLDPENLGLSELVAIGQDWSQNVARLNEDLALLQISGKNVYKVDDFLTGGGEDMLGLEKGCGYLSDWYTEGVWVIGEGGEKELVLGSFDERLLKYITDPLVTQPMTQISAGLYKVGLAECELVRALVWPDDNTPPNWDEAQKREDALNEAAAKLNVTNVTYYGQDSMIPVIPEVRIVATLKELAPKTIEVKATAVPAPAANYESQLDKLIAEAEENAVADEQEPTPEPEAPAEDLTWMEPQDAVNVYGILTIKKKWCEGSANTSDMIFRPINAPDVDIHVDLSDHSLGDLQEGCLDVKLQKPDISTLGWHAYRSEDNSFALVGYGEMTEPPAQADNAGGSGAPTGGTNTQLEPESHTASSLPGYLSGKGYTMAIAEGPCDGSGQPVGGSTILTKTYDYQGNFREMVKVDWSGIWGNLATKAQCERGGFAIQYTPSYPPQMILVGSKFETYLGGYLSPVKGLGTPVGQDDPTANCSELRWSDFEAYQNVRAALHSYGGAVWLSKGNGLYVSQSTPSECRMIPGVPSPDLDIMVESGGATYAFVEAGD</sequence>
<evidence type="ECO:0000256" key="2">
    <source>
        <dbReference type="SAM" id="Phobius"/>
    </source>
</evidence>
<feature type="transmembrane region" description="Helical" evidence="2">
    <location>
        <begin position="128"/>
        <end position="148"/>
    </location>
</feature>
<keyword evidence="2" id="KW-0812">Transmembrane</keyword>
<keyword evidence="2" id="KW-0472">Membrane</keyword>
<comment type="caution">
    <text evidence="3">The sequence shown here is derived from an EMBL/GenBank/DDBJ whole genome shotgun (WGS) entry which is preliminary data.</text>
</comment>
<feature type="transmembrane region" description="Helical" evidence="2">
    <location>
        <begin position="44"/>
        <end position="61"/>
    </location>
</feature>
<evidence type="ECO:0000313" key="4">
    <source>
        <dbReference type="Proteomes" id="UP000034163"/>
    </source>
</evidence>
<feature type="compositionally biased region" description="Polar residues" evidence="1">
    <location>
        <begin position="598"/>
        <end position="611"/>
    </location>
</feature>
<feature type="transmembrane region" description="Helical" evidence="2">
    <location>
        <begin position="105"/>
        <end position="122"/>
    </location>
</feature>
<feature type="region of interest" description="Disordered" evidence="1">
    <location>
        <begin position="581"/>
        <end position="611"/>
    </location>
</feature>
<dbReference type="Proteomes" id="UP000034163">
    <property type="component" value="Unassembled WGS sequence"/>
</dbReference>
<gene>
    <name evidence="3" type="ORF">UU72_C0009G0018</name>
</gene>
<protein>
    <submittedName>
        <fullName evidence="3">Uncharacterized protein</fullName>
    </submittedName>
</protein>
<dbReference type="EMBL" id="LCBS01000009">
    <property type="protein sequence ID" value="KKS16976.1"/>
    <property type="molecule type" value="Genomic_DNA"/>
</dbReference>
<accession>A0A0G0Z4F1</accession>
<feature type="transmembrane region" description="Helical" evidence="2">
    <location>
        <begin position="160"/>
        <end position="182"/>
    </location>
</feature>
<evidence type="ECO:0000313" key="3">
    <source>
        <dbReference type="EMBL" id="KKS16976.1"/>
    </source>
</evidence>
<dbReference type="AlphaFoldDB" id="A0A0G0Z4F1"/>
<evidence type="ECO:0000256" key="1">
    <source>
        <dbReference type="SAM" id="MobiDB-lite"/>
    </source>
</evidence>
<feature type="transmembrane region" description="Helical" evidence="2">
    <location>
        <begin position="19"/>
        <end position="38"/>
    </location>
</feature>
<name>A0A0G0Z4F1_UNCKA</name>
<proteinExistence type="predicted"/>
<reference evidence="3 4" key="1">
    <citation type="journal article" date="2015" name="Nature">
        <title>rRNA introns, odd ribosomes, and small enigmatic genomes across a large radiation of phyla.</title>
        <authorList>
            <person name="Brown C.T."/>
            <person name="Hug L.A."/>
            <person name="Thomas B.C."/>
            <person name="Sharon I."/>
            <person name="Castelle C.J."/>
            <person name="Singh A."/>
            <person name="Wilkins M.J."/>
            <person name="Williams K.H."/>
            <person name="Banfield J.F."/>
        </authorList>
    </citation>
    <scope>NUCLEOTIDE SEQUENCE [LARGE SCALE GENOMIC DNA]</scope>
</reference>
<keyword evidence="2" id="KW-1133">Transmembrane helix</keyword>